<dbReference type="PANTHER" id="PTHR33990">
    <property type="entry name" value="PROTEIN YJDN-RELATED"/>
    <property type="match status" value="1"/>
</dbReference>
<accession>A0AA37WN31</accession>
<dbReference type="Pfam" id="PF06983">
    <property type="entry name" value="3-dmu-9_3-mt"/>
    <property type="match status" value="1"/>
</dbReference>
<dbReference type="EMBL" id="BSPD01000062">
    <property type="protein sequence ID" value="GLS26930.1"/>
    <property type="molecule type" value="Genomic_DNA"/>
</dbReference>
<dbReference type="PANTHER" id="PTHR33990:SF1">
    <property type="entry name" value="PROTEIN YJDN"/>
    <property type="match status" value="1"/>
</dbReference>
<dbReference type="Proteomes" id="UP001156870">
    <property type="component" value="Unassembled WGS sequence"/>
</dbReference>
<dbReference type="CDD" id="cd06588">
    <property type="entry name" value="PhnB_like"/>
    <property type="match status" value="1"/>
</dbReference>
<dbReference type="InterPro" id="IPR029068">
    <property type="entry name" value="Glyas_Bleomycin-R_OHBP_Dase"/>
</dbReference>
<evidence type="ECO:0000259" key="1">
    <source>
        <dbReference type="Pfam" id="PF06983"/>
    </source>
</evidence>
<reference evidence="2 3" key="1">
    <citation type="journal article" date="2014" name="Int. J. Syst. Evol. Microbiol.">
        <title>Complete genome sequence of Corynebacterium casei LMG S-19264T (=DSM 44701T), isolated from a smear-ripened cheese.</title>
        <authorList>
            <consortium name="US DOE Joint Genome Institute (JGI-PGF)"/>
            <person name="Walter F."/>
            <person name="Albersmeier A."/>
            <person name="Kalinowski J."/>
            <person name="Ruckert C."/>
        </authorList>
    </citation>
    <scope>NUCLEOTIDE SEQUENCE [LARGE SCALE GENOMIC DNA]</scope>
    <source>
        <strain evidence="2 3">NBRC 110095</strain>
    </source>
</reference>
<proteinExistence type="predicted"/>
<keyword evidence="3" id="KW-1185">Reference proteome</keyword>
<feature type="domain" description="PhnB-like" evidence="1">
    <location>
        <begin position="5"/>
        <end position="133"/>
    </location>
</feature>
<evidence type="ECO:0000313" key="2">
    <source>
        <dbReference type="EMBL" id="GLS26930.1"/>
    </source>
</evidence>
<sequence>MQMRIESYLFFNGHCEEAINFYRKTLGARVSLLVRFRDNPDKSAYPPGAENKIMHAMVSVDGNTIMMSDGACDGDLHFTGISISLTLKDDLRAERIFNGLSDGGQVQMPFVETFWAEKFGLVTDRFGVSWMITVGD</sequence>
<dbReference type="Gene3D" id="3.10.180.10">
    <property type="entry name" value="2,3-Dihydroxybiphenyl 1,2-Dioxygenase, domain 1"/>
    <property type="match status" value="1"/>
</dbReference>
<dbReference type="InterPro" id="IPR028973">
    <property type="entry name" value="PhnB-like"/>
</dbReference>
<comment type="caution">
    <text evidence="2">The sequence shown here is derived from an EMBL/GenBank/DDBJ whole genome shotgun (WGS) entry which is preliminary data.</text>
</comment>
<dbReference type="SUPFAM" id="SSF54593">
    <property type="entry name" value="Glyoxalase/Bleomycin resistance protein/Dihydroxybiphenyl dioxygenase"/>
    <property type="match status" value="1"/>
</dbReference>
<evidence type="ECO:0000313" key="3">
    <source>
        <dbReference type="Proteomes" id="UP001156870"/>
    </source>
</evidence>
<organism evidence="2 3">
    <name type="scientific">Marinibactrum halimedae</name>
    <dbReference type="NCBI Taxonomy" id="1444977"/>
    <lineage>
        <taxon>Bacteria</taxon>
        <taxon>Pseudomonadati</taxon>
        <taxon>Pseudomonadota</taxon>
        <taxon>Gammaproteobacteria</taxon>
        <taxon>Cellvibrionales</taxon>
        <taxon>Cellvibrionaceae</taxon>
        <taxon>Marinibactrum</taxon>
    </lineage>
</organism>
<gene>
    <name evidence="2" type="ORF">GCM10007877_26490</name>
</gene>
<dbReference type="AlphaFoldDB" id="A0AA37WN31"/>
<protein>
    <submittedName>
        <fullName evidence="2">VOC family protein</fullName>
    </submittedName>
</protein>
<name>A0AA37WN31_9GAMM</name>